<dbReference type="EMBL" id="GBRH01274319">
    <property type="protein sequence ID" value="JAD23576.1"/>
    <property type="molecule type" value="Transcribed_RNA"/>
</dbReference>
<dbReference type="AlphaFoldDB" id="A0A0A8YC86"/>
<protein>
    <submittedName>
        <fullName evidence="1">Uncharacterized protein</fullName>
    </submittedName>
</protein>
<reference evidence="1" key="1">
    <citation type="submission" date="2014-09" db="EMBL/GenBank/DDBJ databases">
        <authorList>
            <person name="Magalhaes I.L.F."/>
            <person name="Oliveira U."/>
            <person name="Santos F.R."/>
            <person name="Vidigal T.H.D.A."/>
            <person name="Brescovit A.D."/>
            <person name="Santos A.J."/>
        </authorList>
    </citation>
    <scope>NUCLEOTIDE SEQUENCE</scope>
    <source>
        <tissue evidence="1">Shoot tissue taken approximately 20 cm above the soil surface</tissue>
    </source>
</reference>
<sequence>MSHFYHQRCSGGTSRICFYTWQNSLDNQAY</sequence>
<organism evidence="1">
    <name type="scientific">Arundo donax</name>
    <name type="common">Giant reed</name>
    <name type="synonym">Donax arundinaceus</name>
    <dbReference type="NCBI Taxonomy" id="35708"/>
    <lineage>
        <taxon>Eukaryota</taxon>
        <taxon>Viridiplantae</taxon>
        <taxon>Streptophyta</taxon>
        <taxon>Embryophyta</taxon>
        <taxon>Tracheophyta</taxon>
        <taxon>Spermatophyta</taxon>
        <taxon>Magnoliopsida</taxon>
        <taxon>Liliopsida</taxon>
        <taxon>Poales</taxon>
        <taxon>Poaceae</taxon>
        <taxon>PACMAD clade</taxon>
        <taxon>Arundinoideae</taxon>
        <taxon>Arundineae</taxon>
        <taxon>Arundo</taxon>
    </lineage>
</organism>
<reference evidence="1" key="2">
    <citation type="journal article" date="2015" name="Data Brief">
        <title>Shoot transcriptome of the giant reed, Arundo donax.</title>
        <authorList>
            <person name="Barrero R.A."/>
            <person name="Guerrero F.D."/>
            <person name="Moolhuijzen P."/>
            <person name="Goolsby J.A."/>
            <person name="Tidwell J."/>
            <person name="Bellgard S.E."/>
            <person name="Bellgard M.I."/>
        </authorList>
    </citation>
    <scope>NUCLEOTIDE SEQUENCE</scope>
    <source>
        <tissue evidence="1">Shoot tissue taken approximately 20 cm above the soil surface</tissue>
    </source>
</reference>
<proteinExistence type="predicted"/>
<name>A0A0A8YC86_ARUDO</name>
<evidence type="ECO:0000313" key="1">
    <source>
        <dbReference type="EMBL" id="JAD23576.1"/>
    </source>
</evidence>
<accession>A0A0A8YC86</accession>